<evidence type="ECO:0000256" key="1">
    <source>
        <dbReference type="SAM" id="SignalP"/>
    </source>
</evidence>
<sequence>MRHGGKALLVACLSAWLAGCAVKPPPAQVVMAPPAPSPHDYAVDAAQLRGALMQVDPQAIMPSPAKEAFWIARTKAELAASPYRIEHPQLLVAVDSNPHVQRMRVILAVPGGPWQVIGGGKVSTGRSGRKGYYITPTGVFPHTDAILDYRALGTYNENHIRGLGRKGMRVWDFGWQEAQKGWHGNGDSGEIRLLMHATDPDYLEQRLGRPDSKGCVRISAAMNMFLDRHAVLDADYLHASKTAPRYAAILPENGDPSPYAGTYLVIFNAPAPS</sequence>
<proteinExistence type="predicted"/>
<dbReference type="EMBL" id="BANC01000095">
    <property type="protein sequence ID" value="GAN81478.1"/>
    <property type="molecule type" value="Genomic_DNA"/>
</dbReference>
<dbReference type="GO" id="GO:0016740">
    <property type="term" value="F:transferase activity"/>
    <property type="evidence" value="ECO:0007669"/>
    <property type="project" value="InterPro"/>
</dbReference>
<evidence type="ECO:0000313" key="3">
    <source>
        <dbReference type="EMBL" id="GAN81478.1"/>
    </source>
</evidence>
<keyword evidence="1" id="KW-0732">Signal</keyword>
<feature type="chain" id="PRO_5010172090" description="L,D-TPase catalytic domain-containing protein" evidence="1">
    <location>
        <begin position="24"/>
        <end position="273"/>
    </location>
</feature>
<comment type="caution">
    <text evidence="3">The sequence shown here is derived from an EMBL/GenBank/DDBJ whole genome shotgun (WGS) entry which is preliminary data.</text>
</comment>
<dbReference type="AlphaFoldDB" id="A0A0D6PJU6"/>
<dbReference type="PROSITE" id="PS51257">
    <property type="entry name" value="PROKAR_LIPOPROTEIN"/>
    <property type="match status" value="1"/>
</dbReference>
<protein>
    <recommendedName>
        <fullName evidence="2">L,D-TPase catalytic domain-containing protein</fullName>
    </recommendedName>
</protein>
<dbReference type="Pfam" id="PF03734">
    <property type="entry name" value="YkuD"/>
    <property type="match status" value="1"/>
</dbReference>
<dbReference type="InterPro" id="IPR005490">
    <property type="entry name" value="LD_TPept_cat_dom"/>
</dbReference>
<dbReference type="OrthoDB" id="7222703at2"/>
<gene>
    <name evidence="3" type="ORF">Aam_097_003</name>
</gene>
<feature type="domain" description="L,D-TPase catalytic" evidence="2">
    <location>
        <begin position="115"/>
        <end position="225"/>
    </location>
</feature>
<reference evidence="3 4" key="1">
    <citation type="submission" date="2012-11" db="EMBL/GenBank/DDBJ databases">
        <title>Whole genome sequence of Acidocella aminolytica 101 = DSM 11237.</title>
        <authorList>
            <person name="Azuma Y."/>
            <person name="Higashiura N."/>
            <person name="Hirakawa H."/>
            <person name="Matsushita K."/>
        </authorList>
    </citation>
    <scope>NUCLEOTIDE SEQUENCE [LARGE SCALE GENOMIC DNA]</scope>
    <source>
        <strain evidence="4">101 / DSM 11237</strain>
    </source>
</reference>
<organism evidence="3 4">
    <name type="scientific">Acidocella aminolytica 101 = DSM 11237</name>
    <dbReference type="NCBI Taxonomy" id="1120923"/>
    <lineage>
        <taxon>Bacteria</taxon>
        <taxon>Pseudomonadati</taxon>
        <taxon>Pseudomonadota</taxon>
        <taxon>Alphaproteobacteria</taxon>
        <taxon>Acetobacterales</taxon>
        <taxon>Acidocellaceae</taxon>
        <taxon>Acidocella</taxon>
    </lineage>
</organism>
<accession>A0A0D6PJU6</accession>
<keyword evidence="4" id="KW-1185">Reference proteome</keyword>
<name>A0A0D6PJU6_9PROT</name>
<evidence type="ECO:0000313" key="4">
    <source>
        <dbReference type="Proteomes" id="UP000032668"/>
    </source>
</evidence>
<feature type="signal peptide" evidence="1">
    <location>
        <begin position="1"/>
        <end position="23"/>
    </location>
</feature>
<dbReference type="RefSeq" id="WP_048879863.1">
    <property type="nucleotide sequence ID" value="NZ_BANC01000095.1"/>
</dbReference>
<dbReference type="STRING" id="1120923.SAMN02746095_01923"/>
<evidence type="ECO:0000259" key="2">
    <source>
        <dbReference type="Pfam" id="PF03734"/>
    </source>
</evidence>
<dbReference type="Proteomes" id="UP000032668">
    <property type="component" value="Unassembled WGS sequence"/>
</dbReference>